<dbReference type="AlphaFoldDB" id="A0A7G9ZC69"/>
<dbReference type="SUPFAM" id="SSF51695">
    <property type="entry name" value="PLC-like phosphodiesterases"/>
    <property type="match status" value="1"/>
</dbReference>
<evidence type="ECO:0000313" key="1">
    <source>
        <dbReference type="EMBL" id="QNO57853.1"/>
    </source>
</evidence>
<name>A0A7G9ZC69_9EURY</name>
<protein>
    <submittedName>
        <fullName evidence="1">Uncharacterized protein</fullName>
    </submittedName>
</protein>
<dbReference type="Gene3D" id="3.20.20.190">
    <property type="entry name" value="Phosphatidylinositol (PI) phosphodiesterase"/>
    <property type="match status" value="1"/>
</dbReference>
<accession>A0A7G9ZC69</accession>
<organism evidence="1">
    <name type="scientific">Candidatus Methanophaga sp. ANME-1 ERB7</name>
    <dbReference type="NCBI Taxonomy" id="2759913"/>
    <lineage>
        <taxon>Archaea</taxon>
        <taxon>Methanobacteriati</taxon>
        <taxon>Methanobacteriota</taxon>
        <taxon>Stenosarchaea group</taxon>
        <taxon>Methanomicrobia</taxon>
        <taxon>Candidatus Methanophagales</taxon>
        <taxon>Candidatus Methanophagaceae</taxon>
        <taxon>Candidatus Methanophaga</taxon>
    </lineage>
</organism>
<dbReference type="EMBL" id="MT631704">
    <property type="protein sequence ID" value="QNO57853.1"/>
    <property type="molecule type" value="Genomic_DNA"/>
</dbReference>
<reference evidence="1" key="1">
    <citation type="submission" date="2020-06" db="EMBL/GenBank/DDBJ databases">
        <title>Unique genomic features of the anaerobic methanotrophic archaea.</title>
        <authorList>
            <person name="Chadwick G.L."/>
            <person name="Skennerton C.T."/>
            <person name="Laso-Perez R."/>
            <person name="Leu A.O."/>
            <person name="Speth D.R."/>
            <person name="Yu H."/>
            <person name="Morgan-Lang C."/>
            <person name="Hatzenpichler R."/>
            <person name="Goudeau D."/>
            <person name="Malmstrom R."/>
            <person name="Brazelton W.J."/>
            <person name="Woyke T."/>
            <person name="Hallam S.J."/>
            <person name="Tyson G.W."/>
            <person name="Wegener G."/>
            <person name="Boetius A."/>
            <person name="Orphan V."/>
        </authorList>
    </citation>
    <scope>NUCLEOTIDE SEQUENCE</scope>
</reference>
<sequence length="281" mass="32490">MCLHTHLFQMTTLDDLFFIPEEIRERICIHRGLFKSEDKENTVSAIRDAVELNPYFVEFDVQKYNGGFFSGHPPAIVTGDDGKLGNILSVYSEHARQVRANGQNFKRITFPKIDLKLNGEDNYEKVIDGLISILENPDYEEIPFYLVNLGQVYGARYLSTLLQFANLARDLKERVGLNVDLEKLGTYDEKTIDKDWAELDDFIFSVSPEIHTADVGETFLLFIKQHNIKHVHFWLLGPPDNPYPRVYLNTLRYVLGWGHSNHLTVYFDVNPKYIANDTIEK</sequence>
<dbReference type="GO" id="GO:0006629">
    <property type="term" value="P:lipid metabolic process"/>
    <property type="evidence" value="ECO:0007669"/>
    <property type="project" value="InterPro"/>
</dbReference>
<dbReference type="InterPro" id="IPR017946">
    <property type="entry name" value="PLC-like_Pdiesterase_TIM-brl"/>
</dbReference>
<gene>
    <name evidence="1" type="ORF">DCLBPEOH_00014</name>
</gene>
<dbReference type="GO" id="GO:0008081">
    <property type="term" value="F:phosphoric diester hydrolase activity"/>
    <property type="evidence" value="ECO:0007669"/>
    <property type="project" value="InterPro"/>
</dbReference>
<proteinExistence type="predicted"/>